<dbReference type="InterPro" id="IPR009030">
    <property type="entry name" value="Growth_fac_rcpt_cys_sf"/>
</dbReference>
<keyword evidence="1" id="KW-0732">Signal</keyword>
<dbReference type="SMART" id="SM00181">
    <property type="entry name" value="EGF"/>
    <property type="match status" value="8"/>
</dbReference>
<dbReference type="Gene3D" id="2.10.220.10">
    <property type="entry name" value="Hormone Receptor, Insulin-like Growth Factor Receptor 1, Chain A, domain 2"/>
    <property type="match status" value="2"/>
</dbReference>
<dbReference type="VEuPathDB" id="AmoebaDB:EIN_472890"/>
<feature type="domain" description="EGF-like" evidence="2">
    <location>
        <begin position="405"/>
        <end position="438"/>
    </location>
</feature>
<feature type="domain" description="EGF-like" evidence="2">
    <location>
        <begin position="549"/>
        <end position="594"/>
    </location>
</feature>
<dbReference type="InterPro" id="IPR053215">
    <property type="entry name" value="TKL_Ser/Thr_kinase"/>
</dbReference>
<sequence>MNSLLYFTMILMVSSEYTGSYCKTVVGNECTACIANYILQSDKTCVFKRDIGCEAYTSENKCIECADGYMRDAEKKTCIAGDEYCISGVAPQDLTCDSCNLLTNIKDTSCKNCTDQNKGCVDADPDCATCKTCGSGYNLEAGKCVRVPNCAIQDTTEKMKCTKCIYGYYPDTNKNCVLGTLEHCIEYSSKDECDKCEWKFKLVGKKCEYRPFCIKVDNTKCTECLDGYGLKEGNCTNCEKKNCARCNDDATKCTNCAAGYTKVGEDCVKCAVEGCTTCVNGEPNKCDVCDSATGYTKTASSQQCYKCIDKCLQCVEETHATECQKCTSEYGVQNKICGKCGTGCEACNTDLPNECTNCIPTYKLDATNKKCYKCPDNCLTCDSSKPDTCTKCNAGYALNNGACVKCHEGCQTCDSSNSESCLTCNEGYVHNEGKKTCDKCHTSCKTCTAGNSETACESCPSGFYLSKENKCVSCTGQCETFNADTTTAEDKCGECETVCEYTDMGGADNKCVVITHCETFDTTRPGKCVMCEDGYYIDDKYQCQKCDAKCDEQCAKSATECLEIEHIDNCMLFNKDHTCKQCENGYKFDNNLCISVETCSVRNDDYKCIVCKDSIVDDIKYLADSEGHCKDYVPPSEGSVAMVIMMTLFALLFAL</sequence>
<evidence type="ECO:0000313" key="4">
    <source>
        <dbReference type="Proteomes" id="UP000014680"/>
    </source>
</evidence>
<feature type="chain" id="PRO_5012723360" description="EGF-like domain-containing protein" evidence="1">
    <location>
        <begin position="16"/>
        <end position="655"/>
    </location>
</feature>
<keyword evidence="4" id="KW-1185">Reference proteome</keyword>
<reference evidence="3 4" key="1">
    <citation type="submission" date="2012-10" db="EMBL/GenBank/DDBJ databases">
        <authorList>
            <person name="Zafar N."/>
            <person name="Inman J."/>
            <person name="Hall N."/>
            <person name="Lorenzi H."/>
            <person name="Caler E."/>
        </authorList>
    </citation>
    <scope>NUCLEOTIDE SEQUENCE [LARGE SCALE GENOMIC DNA]</scope>
    <source>
        <strain evidence="3 4">IP1</strain>
    </source>
</reference>
<proteinExistence type="predicted"/>
<dbReference type="OrthoDB" id="300641at2759"/>
<dbReference type="OMA" id="RPNLAKH"/>
<evidence type="ECO:0000259" key="2">
    <source>
        <dbReference type="SMART" id="SM00181"/>
    </source>
</evidence>
<dbReference type="Proteomes" id="UP000014680">
    <property type="component" value="Unassembled WGS sequence"/>
</dbReference>
<evidence type="ECO:0000256" key="1">
    <source>
        <dbReference type="SAM" id="SignalP"/>
    </source>
</evidence>
<feature type="signal peptide" evidence="1">
    <location>
        <begin position="1"/>
        <end position="15"/>
    </location>
</feature>
<dbReference type="InterPro" id="IPR006212">
    <property type="entry name" value="Furin_repeat"/>
</dbReference>
<dbReference type="AlphaFoldDB" id="A0A0A1U6G8"/>
<dbReference type="SMART" id="SM00261">
    <property type="entry name" value="FU"/>
    <property type="match status" value="6"/>
</dbReference>
<dbReference type="PANTHER" id="PTHR45756">
    <property type="entry name" value="PALMITOYLTRANSFERASE"/>
    <property type="match status" value="1"/>
</dbReference>
<evidence type="ECO:0000313" key="3">
    <source>
        <dbReference type="EMBL" id="ELP89901.1"/>
    </source>
</evidence>
<organism evidence="3 4">
    <name type="scientific">Entamoeba invadens IP1</name>
    <dbReference type="NCBI Taxonomy" id="370355"/>
    <lineage>
        <taxon>Eukaryota</taxon>
        <taxon>Amoebozoa</taxon>
        <taxon>Evosea</taxon>
        <taxon>Archamoebae</taxon>
        <taxon>Mastigamoebida</taxon>
        <taxon>Entamoebidae</taxon>
        <taxon>Entamoeba</taxon>
    </lineage>
</organism>
<dbReference type="InterPro" id="IPR005127">
    <property type="entry name" value="Giardia_VSP"/>
</dbReference>
<name>A0A0A1U6G8_ENTIV</name>
<dbReference type="InterPro" id="IPR000742">
    <property type="entry name" value="EGF"/>
</dbReference>
<accession>A0A0A1U6G8</accession>
<dbReference type="EMBL" id="KB206559">
    <property type="protein sequence ID" value="ELP89901.1"/>
    <property type="molecule type" value="Genomic_DNA"/>
</dbReference>
<dbReference type="PANTHER" id="PTHR45756:SF1">
    <property type="entry name" value="PROTEIN KINASE DOMAIN CONTAINING PROTEIN"/>
    <property type="match status" value="1"/>
</dbReference>
<dbReference type="KEGG" id="eiv:EIN_472890"/>
<gene>
    <name evidence="3" type="ORF">EIN_472890</name>
</gene>
<feature type="domain" description="EGF-like" evidence="2">
    <location>
        <begin position="44"/>
        <end position="79"/>
    </location>
</feature>
<feature type="domain" description="EGF-like" evidence="2">
    <location>
        <begin position="192"/>
        <end position="236"/>
    </location>
</feature>
<feature type="domain" description="EGF-like" evidence="2">
    <location>
        <begin position="373"/>
        <end position="404"/>
    </location>
</feature>
<protein>
    <recommendedName>
        <fullName evidence="2">EGF-like domain-containing protein</fullName>
    </recommendedName>
</protein>
<dbReference type="GeneID" id="14888890"/>
<feature type="domain" description="EGF-like" evidence="2">
    <location>
        <begin position="269"/>
        <end position="305"/>
    </location>
</feature>
<dbReference type="CDD" id="cd00064">
    <property type="entry name" value="FU"/>
    <property type="match status" value="1"/>
</dbReference>
<feature type="domain" description="EGF-like" evidence="2">
    <location>
        <begin position="237"/>
        <end position="268"/>
    </location>
</feature>
<feature type="domain" description="EGF-like" evidence="2">
    <location>
        <begin position="439"/>
        <end position="472"/>
    </location>
</feature>
<dbReference type="SUPFAM" id="SSF57184">
    <property type="entry name" value="Growth factor receptor domain"/>
    <property type="match status" value="4"/>
</dbReference>
<dbReference type="RefSeq" id="XP_004256672.1">
    <property type="nucleotide sequence ID" value="XM_004256624.1"/>
</dbReference>
<dbReference type="Pfam" id="PF03302">
    <property type="entry name" value="VSP"/>
    <property type="match status" value="1"/>
</dbReference>